<dbReference type="PROSITE" id="PS00678">
    <property type="entry name" value="WD_REPEATS_1"/>
    <property type="match status" value="10"/>
</dbReference>
<dbReference type="PRINTS" id="PR00320">
    <property type="entry name" value="GPROTEINBRPT"/>
</dbReference>
<accession>G4TV01</accession>
<feature type="repeat" description="WD" evidence="3">
    <location>
        <begin position="1109"/>
        <end position="1150"/>
    </location>
</feature>
<evidence type="ECO:0000259" key="5">
    <source>
        <dbReference type="Pfam" id="PF24883"/>
    </source>
</evidence>
<dbReference type="Proteomes" id="UP000007148">
    <property type="component" value="Unassembled WGS sequence"/>
</dbReference>
<dbReference type="InterPro" id="IPR015943">
    <property type="entry name" value="WD40/YVTN_repeat-like_dom_sf"/>
</dbReference>
<keyword evidence="7" id="KW-1185">Reference proteome</keyword>
<evidence type="ECO:0000256" key="4">
    <source>
        <dbReference type="SAM" id="MobiDB-lite"/>
    </source>
</evidence>
<keyword evidence="2" id="KW-0677">Repeat</keyword>
<dbReference type="SUPFAM" id="SSF52540">
    <property type="entry name" value="P-loop containing nucleoside triphosphate hydrolases"/>
    <property type="match status" value="1"/>
</dbReference>
<feature type="repeat" description="WD" evidence="3">
    <location>
        <begin position="722"/>
        <end position="763"/>
    </location>
</feature>
<dbReference type="InterPro" id="IPR020472">
    <property type="entry name" value="WD40_PAC1"/>
</dbReference>
<dbReference type="InParanoid" id="G4TV01"/>
<feature type="repeat" description="WD" evidence="3">
    <location>
        <begin position="1023"/>
        <end position="1064"/>
    </location>
</feature>
<feature type="region of interest" description="Disordered" evidence="4">
    <location>
        <begin position="1"/>
        <end position="25"/>
    </location>
</feature>
<dbReference type="HOGENOM" id="CLU_000288_6_3_1"/>
<dbReference type="InterPro" id="IPR001680">
    <property type="entry name" value="WD40_rpt"/>
</dbReference>
<organism evidence="6 7">
    <name type="scientific">Serendipita indica (strain DSM 11827)</name>
    <name type="common">Root endophyte fungus</name>
    <name type="synonym">Piriformospora indica</name>
    <dbReference type="NCBI Taxonomy" id="1109443"/>
    <lineage>
        <taxon>Eukaryota</taxon>
        <taxon>Fungi</taxon>
        <taxon>Dikarya</taxon>
        <taxon>Basidiomycota</taxon>
        <taxon>Agaricomycotina</taxon>
        <taxon>Agaricomycetes</taxon>
        <taxon>Sebacinales</taxon>
        <taxon>Serendipitaceae</taxon>
        <taxon>Serendipita</taxon>
    </lineage>
</organism>
<comment type="caution">
    <text evidence="6">The sequence shown here is derived from an EMBL/GenBank/DDBJ whole genome shotgun (WGS) entry which is preliminary data.</text>
</comment>
<keyword evidence="1 3" id="KW-0853">WD repeat</keyword>
<feature type="repeat" description="WD" evidence="3">
    <location>
        <begin position="980"/>
        <end position="1021"/>
    </location>
</feature>
<dbReference type="EMBL" id="CAFZ01000403">
    <property type="protein sequence ID" value="CCA75144.1"/>
    <property type="molecule type" value="Genomic_DNA"/>
</dbReference>
<feature type="repeat" description="WD" evidence="3">
    <location>
        <begin position="808"/>
        <end position="849"/>
    </location>
</feature>
<dbReference type="SUPFAM" id="SSF50978">
    <property type="entry name" value="WD40 repeat-like"/>
    <property type="match status" value="1"/>
</dbReference>
<feature type="repeat" description="WD" evidence="3">
    <location>
        <begin position="1152"/>
        <end position="1193"/>
    </location>
</feature>
<feature type="domain" description="Nephrocystin 3-like N-terminal" evidence="5">
    <location>
        <begin position="232"/>
        <end position="393"/>
    </location>
</feature>
<feature type="repeat" description="WD" evidence="3">
    <location>
        <begin position="937"/>
        <end position="978"/>
    </location>
</feature>
<sequence length="1312" mass="143979">MSSNRRPTTGIGGVNESPTADAYSSRKRGSVYGLSGVPLDVLASPSEASDMLSPLRAANRLIESILEAIQEINDNEPEWTELAHHLEGYWSDIENRIESFKDYSSEQRAIDDAFRRPFTVYVEFLKDLHVKIANLRHKRRAPVDLFTKRRRMKIDPELVFEFGRNIDDQHGKFMEAISLYTPHCFHPLKECLNNTKSKAMNNLTQGEASAILQLPMAAFSVSSVHRTCLQGTREAVLQTIWRWARDDSAEKPIFWLCDIAGAGKSTVAMSAIEAWQNQGTLGAHYFFSMTSCEGSSVDKFCSTIARRLVEHIPELAPRIAQAAKQNPSVMRCPLSEQFQTLVTSSLHSWSHPVIIVIDGIDECKSGAQRKKLLDTLAMAARECSRLKILITSRPDPVIEGILQPISIKSKLDIGPHDFNHRTDDDTALYINRSLTGVLPEDKRQLLSQKSHGLFIWASIACQIINENTADSSSICERLIAMDGSGNIEDLYDLVFETTDPGFHSTMRAMLALLLALFEPLTSNDMNDLFKYAGVHGSIDSLVRKLRSVVFQDRETGVIQFRHSTFVEYLGRRCTAPPINRHDKLFIDVTNAHGRIASWCLKGLKENLRFNICNLESSFYLNHQVPDIHERDSAPHIYISALPFTPTKSMLHVEGKKVYRNTLTVTQGLQEDYSGPPETLHGHEDSVRGISFSADGSMFVSGSADTTIRLWDADTGQPVGEPIRGHTDSVLAIAFSPDGSKIASGSSDQTIRVWDVESGQIIGEPLQGHEHRVSSLAFSPDGSRIVSGSWDFTVRLWDADLGAPVGEPLRGHEEWVTSVAFSPNGLLVASSSWDKTIRLWEAETGQPAGEPLRGHESWVNSVAFSPDGSKLVTTSWDMTIRLWNVKTGMQLGTAFEGHEDDVNVAVFSPDGSRIISGSLDSTIRVWDPANSKQVGSALQGHHDSIMTIAFSPDGSTFASGSSDGTIRLWDAKEIQPVGTPCQGHGDSVQAVAFSPSGDLIASCSSDETIRLWDATTGRQVGEPLRGHEGGVDAIAFSPDGSLLASGSVDAEIRLWDVRAHQQLTTPLRGHHDSVNAVAFSPDGSLILSGSADNTLRLWDVNTGQELGEPFLGHKGAIRAVAFSPDGSRVVSGSDDETLRLWNVNSGQPLGPPIRGHEGSVRAVGFSPDGSRIVSGSFDRTIRLWNVETGQPLGKSLEGHEDLVHSLAFSPDGLRIVSASEDKTLRFWDVRNFQQVGEPLLGHQNAVNSVAFSPDGILVVSGSSDKTIRLWNVNTGRQSQEMLLDHDQPIEAKKISPETLGRLPDSNDELELGE</sequence>
<dbReference type="InterPro" id="IPR019775">
    <property type="entry name" value="WD40_repeat_CS"/>
</dbReference>
<reference evidence="6 7" key="1">
    <citation type="journal article" date="2011" name="PLoS Pathog.">
        <title>Endophytic Life Strategies Decoded by Genome and Transcriptome Analyses of the Mutualistic Root Symbiont Piriformospora indica.</title>
        <authorList>
            <person name="Zuccaro A."/>
            <person name="Lahrmann U."/>
            <person name="Guldener U."/>
            <person name="Langen G."/>
            <person name="Pfiffi S."/>
            <person name="Biedenkopf D."/>
            <person name="Wong P."/>
            <person name="Samans B."/>
            <person name="Grimm C."/>
            <person name="Basiewicz M."/>
            <person name="Murat C."/>
            <person name="Martin F."/>
            <person name="Kogel K.H."/>
        </authorList>
    </citation>
    <scope>NUCLEOTIDE SEQUENCE [LARGE SCALE GENOMIC DNA]</scope>
    <source>
        <strain evidence="6 7">DSM 11827</strain>
    </source>
</reference>
<feature type="repeat" description="WD" evidence="3">
    <location>
        <begin position="851"/>
        <end position="892"/>
    </location>
</feature>
<evidence type="ECO:0000256" key="3">
    <source>
        <dbReference type="PROSITE-ProRule" id="PRU00221"/>
    </source>
</evidence>
<dbReference type="InterPro" id="IPR011047">
    <property type="entry name" value="Quinoprotein_ADH-like_sf"/>
</dbReference>
<protein>
    <recommendedName>
        <fullName evidence="5">Nephrocystin 3-like N-terminal domain-containing protein</fullName>
    </recommendedName>
</protein>
<dbReference type="SMART" id="SM00320">
    <property type="entry name" value="WD40"/>
    <property type="match status" value="14"/>
</dbReference>
<dbReference type="InterPro" id="IPR027417">
    <property type="entry name" value="P-loop_NTPase"/>
</dbReference>
<dbReference type="OrthoDB" id="538223at2759"/>
<dbReference type="InterPro" id="IPR056884">
    <property type="entry name" value="NPHP3-like_N"/>
</dbReference>
<feature type="repeat" description="WD" evidence="3">
    <location>
        <begin position="679"/>
        <end position="720"/>
    </location>
</feature>
<dbReference type="PROSITE" id="PS50082">
    <property type="entry name" value="WD_REPEATS_2"/>
    <property type="match status" value="14"/>
</dbReference>
<feature type="region of interest" description="Disordered" evidence="4">
    <location>
        <begin position="1281"/>
        <end position="1312"/>
    </location>
</feature>
<dbReference type="InterPro" id="IPR036322">
    <property type="entry name" value="WD40_repeat_dom_sf"/>
</dbReference>
<gene>
    <name evidence="6" type="ORF">PIIN_09128</name>
</gene>
<dbReference type="eggNOG" id="KOG4155">
    <property type="taxonomic scope" value="Eukaryota"/>
</dbReference>
<dbReference type="STRING" id="1109443.G4TV01"/>
<dbReference type="Pfam" id="PF24883">
    <property type="entry name" value="NPHP3_N"/>
    <property type="match status" value="1"/>
</dbReference>
<dbReference type="PANTHER" id="PTHR19879">
    <property type="entry name" value="TRANSCRIPTION INITIATION FACTOR TFIID"/>
    <property type="match status" value="1"/>
</dbReference>
<feature type="repeat" description="WD" evidence="3">
    <location>
        <begin position="894"/>
        <end position="935"/>
    </location>
</feature>
<feature type="repeat" description="WD" evidence="3">
    <location>
        <begin position="1195"/>
        <end position="1236"/>
    </location>
</feature>
<evidence type="ECO:0000256" key="1">
    <source>
        <dbReference type="ARBA" id="ARBA00022574"/>
    </source>
</evidence>
<dbReference type="PANTHER" id="PTHR19879:SF9">
    <property type="entry name" value="TRANSCRIPTION INITIATION FACTOR TFIID SUBUNIT 5"/>
    <property type="match status" value="1"/>
</dbReference>
<feature type="repeat" description="WD" evidence="3">
    <location>
        <begin position="1238"/>
        <end position="1279"/>
    </location>
</feature>
<proteinExistence type="predicted"/>
<dbReference type="Gene3D" id="3.40.50.300">
    <property type="entry name" value="P-loop containing nucleotide triphosphate hydrolases"/>
    <property type="match status" value="1"/>
</dbReference>
<feature type="compositionally biased region" description="Basic and acidic residues" evidence="4">
    <location>
        <begin position="1281"/>
        <end position="1294"/>
    </location>
</feature>
<evidence type="ECO:0000256" key="2">
    <source>
        <dbReference type="ARBA" id="ARBA00022737"/>
    </source>
</evidence>
<dbReference type="PROSITE" id="PS50294">
    <property type="entry name" value="WD_REPEATS_REGION"/>
    <property type="match status" value="14"/>
</dbReference>
<dbReference type="SUPFAM" id="SSF50998">
    <property type="entry name" value="Quinoprotein alcohol dehydrogenase-like"/>
    <property type="match status" value="1"/>
</dbReference>
<name>G4TV01_SERID</name>
<dbReference type="Gene3D" id="2.130.10.10">
    <property type="entry name" value="YVTN repeat-like/Quinoprotein amine dehydrogenase"/>
    <property type="match status" value="5"/>
</dbReference>
<evidence type="ECO:0000313" key="6">
    <source>
        <dbReference type="EMBL" id="CCA75144.1"/>
    </source>
</evidence>
<dbReference type="CDD" id="cd00200">
    <property type="entry name" value="WD40"/>
    <property type="match status" value="2"/>
</dbReference>
<dbReference type="Pfam" id="PF00400">
    <property type="entry name" value="WD40"/>
    <property type="match status" value="14"/>
</dbReference>
<feature type="repeat" description="WD" evidence="3">
    <location>
        <begin position="1066"/>
        <end position="1107"/>
    </location>
</feature>
<feature type="repeat" description="WD" evidence="3">
    <location>
        <begin position="765"/>
        <end position="797"/>
    </location>
</feature>
<evidence type="ECO:0000313" key="7">
    <source>
        <dbReference type="Proteomes" id="UP000007148"/>
    </source>
</evidence>